<evidence type="ECO:0000313" key="2">
    <source>
        <dbReference type="Proteomes" id="UP001597010"/>
    </source>
</evidence>
<gene>
    <name evidence="1" type="ORF">ACFQZX_08535</name>
</gene>
<comment type="caution">
    <text evidence="1">The sequence shown here is derived from an EMBL/GenBank/DDBJ whole genome shotgun (WGS) entry which is preliminary data.</text>
</comment>
<organism evidence="1 2">
    <name type="scientific">Mucilaginibacter litoreus</name>
    <dbReference type="NCBI Taxonomy" id="1048221"/>
    <lineage>
        <taxon>Bacteria</taxon>
        <taxon>Pseudomonadati</taxon>
        <taxon>Bacteroidota</taxon>
        <taxon>Sphingobacteriia</taxon>
        <taxon>Sphingobacteriales</taxon>
        <taxon>Sphingobacteriaceae</taxon>
        <taxon>Mucilaginibacter</taxon>
    </lineage>
</organism>
<evidence type="ECO:0000313" key="1">
    <source>
        <dbReference type="EMBL" id="MFD0793662.1"/>
    </source>
</evidence>
<reference evidence="2" key="1">
    <citation type="journal article" date="2019" name="Int. J. Syst. Evol. Microbiol.">
        <title>The Global Catalogue of Microorganisms (GCM) 10K type strain sequencing project: providing services to taxonomists for standard genome sequencing and annotation.</title>
        <authorList>
            <consortium name="The Broad Institute Genomics Platform"/>
            <consortium name="The Broad Institute Genome Sequencing Center for Infectious Disease"/>
            <person name="Wu L."/>
            <person name="Ma J."/>
        </authorList>
    </citation>
    <scope>NUCLEOTIDE SEQUENCE [LARGE SCALE GENOMIC DNA]</scope>
    <source>
        <strain evidence="2">CCUG 61484</strain>
    </source>
</reference>
<protein>
    <submittedName>
        <fullName evidence="1">Uncharacterized protein</fullName>
    </submittedName>
</protein>
<keyword evidence="2" id="KW-1185">Reference proteome</keyword>
<dbReference type="RefSeq" id="WP_377113783.1">
    <property type="nucleotide sequence ID" value="NZ_JBHTHZ010000005.1"/>
</dbReference>
<accession>A0ABW3ARX2</accession>
<dbReference type="EMBL" id="JBHTHZ010000005">
    <property type="protein sequence ID" value="MFD0793662.1"/>
    <property type="molecule type" value="Genomic_DNA"/>
</dbReference>
<name>A0ABW3ARX2_9SPHI</name>
<sequence length="65" mass="7482">MTPEFGFYSNDGALVPLTQLNTASLAYVSYTTQQLQQLLQEKIKSELYEQCAQIRDELQRRIAIN</sequence>
<proteinExistence type="predicted"/>
<dbReference type="Proteomes" id="UP001597010">
    <property type="component" value="Unassembled WGS sequence"/>
</dbReference>